<dbReference type="EMBL" id="JAXOFX010000031">
    <property type="protein sequence ID" value="MDZ5474632.1"/>
    <property type="molecule type" value="Genomic_DNA"/>
</dbReference>
<dbReference type="SUPFAM" id="SSF49764">
    <property type="entry name" value="HSP20-like chaperones"/>
    <property type="match status" value="1"/>
</dbReference>
<proteinExistence type="inferred from homology"/>
<gene>
    <name evidence="4" type="ORF">SM124_23610</name>
</gene>
<evidence type="ECO:0000256" key="1">
    <source>
        <dbReference type="PROSITE-ProRule" id="PRU00285"/>
    </source>
</evidence>
<dbReference type="Gene3D" id="2.60.40.790">
    <property type="match status" value="1"/>
</dbReference>
<dbReference type="PROSITE" id="PS01031">
    <property type="entry name" value="SHSP"/>
    <property type="match status" value="1"/>
</dbReference>
<accession>A0ABU5J5I0</accession>
<feature type="domain" description="SHSP" evidence="3">
    <location>
        <begin position="40"/>
        <end position="150"/>
    </location>
</feature>
<dbReference type="InterPro" id="IPR002068">
    <property type="entry name" value="A-crystallin/Hsp20_dom"/>
</dbReference>
<dbReference type="PANTHER" id="PTHR11527">
    <property type="entry name" value="HEAT-SHOCK PROTEIN 20 FAMILY MEMBER"/>
    <property type="match status" value="1"/>
</dbReference>
<name>A0ABU5J5I0_9BACI</name>
<dbReference type="InterPro" id="IPR031107">
    <property type="entry name" value="Small_HSP"/>
</dbReference>
<organism evidence="4 5">
    <name type="scientific">Robertmurraya mangrovi</name>
    <dbReference type="NCBI Taxonomy" id="3098077"/>
    <lineage>
        <taxon>Bacteria</taxon>
        <taxon>Bacillati</taxon>
        <taxon>Bacillota</taxon>
        <taxon>Bacilli</taxon>
        <taxon>Bacillales</taxon>
        <taxon>Bacillaceae</taxon>
        <taxon>Robertmurraya</taxon>
    </lineage>
</organism>
<dbReference type="Pfam" id="PF00011">
    <property type="entry name" value="HSP20"/>
    <property type="match status" value="1"/>
</dbReference>
<reference evidence="4 5" key="1">
    <citation type="submission" date="2023-11" db="EMBL/GenBank/DDBJ databases">
        <title>Bacillus jintuensis, isolated from a mudflat on the Beibu Gulf coast.</title>
        <authorList>
            <person name="Li M."/>
        </authorList>
    </citation>
    <scope>NUCLEOTIDE SEQUENCE [LARGE SCALE GENOMIC DNA]</scope>
    <source>
        <strain evidence="4 5">31A1R</strain>
    </source>
</reference>
<dbReference type="CDD" id="cd06464">
    <property type="entry name" value="ACD_sHsps-like"/>
    <property type="match status" value="1"/>
</dbReference>
<evidence type="ECO:0000256" key="2">
    <source>
        <dbReference type="RuleBase" id="RU003616"/>
    </source>
</evidence>
<dbReference type="RefSeq" id="WP_322448912.1">
    <property type="nucleotide sequence ID" value="NZ_JAXOFX010000031.1"/>
</dbReference>
<comment type="caution">
    <text evidence="4">The sequence shown here is derived from an EMBL/GenBank/DDBJ whole genome shotgun (WGS) entry which is preliminary data.</text>
</comment>
<dbReference type="InterPro" id="IPR008978">
    <property type="entry name" value="HSP20-like_chaperone"/>
</dbReference>
<evidence type="ECO:0000313" key="4">
    <source>
        <dbReference type="EMBL" id="MDZ5474632.1"/>
    </source>
</evidence>
<sequence length="150" mass="17734">MDFNQFNKWIELTKQQQQEQFWSQFSSFNSSSDFNQQSFFTKQEVFPRCDFYEDKEGMTLEIEVPGLKKEHIQITLQDQTLIIKGEAKTLKPQVHYFLKERANLRFEKKITIPIPFDPNTIHYYFESGLMVISIPKKTGGEAKIHIDESS</sequence>
<keyword evidence="5" id="KW-1185">Reference proteome</keyword>
<evidence type="ECO:0000313" key="5">
    <source>
        <dbReference type="Proteomes" id="UP001290455"/>
    </source>
</evidence>
<comment type="similarity">
    <text evidence="1 2">Belongs to the small heat shock protein (HSP20) family.</text>
</comment>
<evidence type="ECO:0000259" key="3">
    <source>
        <dbReference type="PROSITE" id="PS01031"/>
    </source>
</evidence>
<protein>
    <submittedName>
        <fullName evidence="4">Hsp20/alpha crystallin family protein</fullName>
    </submittedName>
</protein>
<dbReference type="Proteomes" id="UP001290455">
    <property type="component" value="Unassembled WGS sequence"/>
</dbReference>